<dbReference type="NCBIfam" id="TIGR04056">
    <property type="entry name" value="OMP_RagA_SusC"/>
    <property type="match status" value="1"/>
</dbReference>
<dbReference type="SUPFAM" id="SSF49464">
    <property type="entry name" value="Carboxypeptidase regulatory domain-like"/>
    <property type="match status" value="1"/>
</dbReference>
<evidence type="ECO:0000313" key="14">
    <source>
        <dbReference type="Proteomes" id="UP000323930"/>
    </source>
</evidence>
<dbReference type="InterPro" id="IPR000531">
    <property type="entry name" value="Beta-barrel_TonB"/>
</dbReference>
<dbReference type="RefSeq" id="WP_148544716.1">
    <property type="nucleotide sequence ID" value="NZ_VSDQ01000718.1"/>
</dbReference>
<evidence type="ECO:0000256" key="6">
    <source>
        <dbReference type="ARBA" id="ARBA00023136"/>
    </source>
</evidence>
<dbReference type="InterPro" id="IPR023997">
    <property type="entry name" value="TonB-dep_OMP_SusC/RagA_CS"/>
</dbReference>
<feature type="domain" description="TonB-dependent receptor-like beta-barrel" evidence="11">
    <location>
        <begin position="401"/>
        <end position="898"/>
    </location>
</feature>
<evidence type="ECO:0000256" key="8">
    <source>
        <dbReference type="PROSITE-ProRule" id="PRU01360"/>
    </source>
</evidence>
<evidence type="ECO:0000256" key="2">
    <source>
        <dbReference type="ARBA" id="ARBA00022448"/>
    </source>
</evidence>
<comment type="subcellular location">
    <subcellularLocation>
        <location evidence="1 8">Cell outer membrane</location>
        <topology evidence="1 8">Multi-pass membrane protein</topology>
    </subcellularLocation>
</comment>
<dbReference type="PROSITE" id="PS52016">
    <property type="entry name" value="TONB_DEPENDENT_REC_3"/>
    <property type="match status" value="1"/>
</dbReference>
<dbReference type="Gene3D" id="2.40.170.20">
    <property type="entry name" value="TonB-dependent receptor, beta-barrel domain"/>
    <property type="match status" value="1"/>
</dbReference>
<evidence type="ECO:0000259" key="12">
    <source>
        <dbReference type="Pfam" id="PF07715"/>
    </source>
</evidence>
<dbReference type="Pfam" id="PF13715">
    <property type="entry name" value="CarbopepD_reg_2"/>
    <property type="match status" value="1"/>
</dbReference>
<dbReference type="Pfam" id="PF07715">
    <property type="entry name" value="Plug"/>
    <property type="match status" value="1"/>
</dbReference>
<feature type="chain" id="PRO_5022986824" evidence="10">
    <location>
        <begin position="31"/>
        <end position="1037"/>
    </location>
</feature>
<keyword evidence="6 8" id="KW-0472">Membrane</keyword>
<gene>
    <name evidence="13" type="ORF">FUA24_19440</name>
</gene>
<accession>A0A5D0HL79</accession>
<dbReference type="InterPro" id="IPR008969">
    <property type="entry name" value="CarboxyPept-like_regulatory"/>
</dbReference>
<keyword evidence="10" id="KW-0732">Signal</keyword>
<dbReference type="InterPro" id="IPR023996">
    <property type="entry name" value="TonB-dep_OMP_SusC/RagA"/>
</dbReference>
<dbReference type="AlphaFoldDB" id="A0A5D0HL79"/>
<evidence type="ECO:0000256" key="7">
    <source>
        <dbReference type="ARBA" id="ARBA00023237"/>
    </source>
</evidence>
<evidence type="ECO:0000256" key="1">
    <source>
        <dbReference type="ARBA" id="ARBA00004571"/>
    </source>
</evidence>
<evidence type="ECO:0000256" key="5">
    <source>
        <dbReference type="ARBA" id="ARBA00023077"/>
    </source>
</evidence>
<feature type="signal peptide" evidence="10">
    <location>
        <begin position="1"/>
        <end position="30"/>
    </location>
</feature>
<keyword evidence="14" id="KW-1185">Reference proteome</keyword>
<protein>
    <submittedName>
        <fullName evidence="13">TonB-dependent receptor</fullName>
    </submittedName>
</protein>
<evidence type="ECO:0000313" key="13">
    <source>
        <dbReference type="EMBL" id="TYA71730.1"/>
    </source>
</evidence>
<comment type="caution">
    <text evidence="13">The sequence shown here is derived from an EMBL/GenBank/DDBJ whole genome shotgun (WGS) entry which is preliminary data.</text>
</comment>
<proteinExistence type="inferred from homology"/>
<feature type="domain" description="TonB-dependent receptor plug" evidence="12">
    <location>
        <begin position="122"/>
        <end position="229"/>
    </location>
</feature>
<keyword evidence="5 9" id="KW-0798">TonB box</keyword>
<evidence type="ECO:0000256" key="10">
    <source>
        <dbReference type="SAM" id="SignalP"/>
    </source>
</evidence>
<dbReference type="Gene3D" id="2.170.130.10">
    <property type="entry name" value="TonB-dependent receptor, plug domain"/>
    <property type="match status" value="1"/>
</dbReference>
<dbReference type="Pfam" id="PF00593">
    <property type="entry name" value="TonB_dep_Rec_b-barrel"/>
    <property type="match status" value="1"/>
</dbReference>
<reference evidence="13 14" key="1">
    <citation type="submission" date="2019-08" db="EMBL/GenBank/DDBJ databases">
        <title>Seonamhaeicola sediminis sp. nov., isolated from marine sediment.</title>
        <authorList>
            <person name="Cao W.R."/>
        </authorList>
    </citation>
    <scope>NUCLEOTIDE SEQUENCE [LARGE SCALE GENOMIC DNA]</scope>
    <source>
        <strain evidence="13 14">B011</strain>
    </source>
</reference>
<dbReference type="FunFam" id="2.170.130.10:FF:000008">
    <property type="entry name" value="SusC/RagA family TonB-linked outer membrane protein"/>
    <property type="match status" value="1"/>
</dbReference>
<name>A0A5D0HL79_9FLAO</name>
<evidence type="ECO:0000259" key="11">
    <source>
        <dbReference type="Pfam" id="PF00593"/>
    </source>
</evidence>
<dbReference type="Gene3D" id="2.60.40.1120">
    <property type="entry name" value="Carboxypeptidase-like, regulatory domain"/>
    <property type="match status" value="1"/>
</dbReference>
<dbReference type="OrthoDB" id="9768177at2"/>
<dbReference type="NCBIfam" id="TIGR04057">
    <property type="entry name" value="SusC_RagA_signa"/>
    <property type="match status" value="1"/>
</dbReference>
<sequence length="1037" mass="114054">MNKLNKKNKSPYGFILPFLFAVIFSMSLQAQNITVKGVVTGADDGLAIPGVAVVLQGTSVGAVTDFDGNYSIQANMGDVLVFSYLGMVEQKVKVTKNVMNVALESDLEDLEEVVVIGYGTQKKKEITGAVAQVKSEAIEQFVTPDVASAMQGQIAGVNITANSGEPGEQSSIQIRGITSLSGSNTPLFVVDGIPQEGDPRLSSNEIETIDVLKDAASAAVYGTRGSAGVILITTKRGKEGKMVVGFDHSYGIQRLQRDIPLMNTEQQLYFETEHFDYLTSLGLSAFNPGPNRAEWLSNDNVFTDLVLIDDAQSESYNLRVSGGNKGFTYSVSGGLLDIDGVLIGSGFKRYNGRATTTYNTENWKIDTSIGFILENRDRSTSGLITNAIRYKPYFPLIDLDSDVFLSEEGNGGVTTPLNTLAQNLKRRDNQRIDKINFSLSVTRKVTKNLDFTTRLGTNVTSTIRNIFRPRFELLDIETGASEVDPVKSGVSAFSSRLNVFSWDGFFTYKKDFGDHNINAVASASFDERTFQSFTASRNGVVSNEIEVINGASQDPLAESGINYIRKNVGFLGRLQYNYKGRYMLSGFVRRDGSSKFGQDFRWGTFPSISAAWNVSSEPFWSSIKRTVNNFKIRASRGTAGNDSFDDYVFSSSIAQELDYIFDPTDGIITLGSGVIEYANPNVKWETSVSSNIGVDLGFLKNKFTLSVDYYNTDKKDMLFPVRLPGSAGVVRGGPQDVTLNVGDMTNKGLEVAANYRANIGASKLRLGFTYTKNENEITKMADGNELIFNPNSNILGTPVTVFTVGREAAAYWLKETDGTIQTQEELDEYRLIDSNAQLGDLKYIDQLTEDTDGDGIPDAGDNVIDANDRVYSGSGLPEFELGFNMNWSYKNFDLTMNWYASVGAELINGTKADAMARGRHRDLFNMWTPNNPTSNTPFYVDRDGRHPNYNGDSDLWVENGDYLRLKLISLGYTLPKDITEKVGLSRARLYFSAQNPITITGYDGYDPEVGGNVARRGLDTARFPLSSLYSVGVNFEF</sequence>
<dbReference type="InterPro" id="IPR037066">
    <property type="entry name" value="Plug_dom_sf"/>
</dbReference>
<keyword evidence="4 8" id="KW-0812">Transmembrane</keyword>
<keyword evidence="13" id="KW-0675">Receptor</keyword>
<dbReference type="InterPro" id="IPR036942">
    <property type="entry name" value="Beta-barrel_TonB_sf"/>
</dbReference>
<dbReference type="Proteomes" id="UP000323930">
    <property type="component" value="Unassembled WGS sequence"/>
</dbReference>
<evidence type="ECO:0000256" key="4">
    <source>
        <dbReference type="ARBA" id="ARBA00022692"/>
    </source>
</evidence>
<keyword evidence="7 8" id="KW-0998">Cell outer membrane</keyword>
<evidence type="ECO:0000256" key="3">
    <source>
        <dbReference type="ARBA" id="ARBA00022452"/>
    </source>
</evidence>
<dbReference type="InterPro" id="IPR039426">
    <property type="entry name" value="TonB-dep_rcpt-like"/>
</dbReference>
<dbReference type="GO" id="GO:0009279">
    <property type="term" value="C:cell outer membrane"/>
    <property type="evidence" value="ECO:0007669"/>
    <property type="project" value="UniProtKB-SubCell"/>
</dbReference>
<keyword evidence="2 8" id="KW-0813">Transport</keyword>
<dbReference type="SUPFAM" id="SSF56935">
    <property type="entry name" value="Porins"/>
    <property type="match status" value="1"/>
</dbReference>
<organism evidence="13 14">
    <name type="scientific">Seonamhaeicola marinus</name>
    <dbReference type="NCBI Taxonomy" id="1912246"/>
    <lineage>
        <taxon>Bacteria</taxon>
        <taxon>Pseudomonadati</taxon>
        <taxon>Bacteroidota</taxon>
        <taxon>Flavobacteriia</taxon>
        <taxon>Flavobacteriales</taxon>
        <taxon>Flavobacteriaceae</taxon>
    </lineage>
</organism>
<keyword evidence="3 8" id="KW-1134">Transmembrane beta strand</keyword>
<dbReference type="EMBL" id="VSDQ01000718">
    <property type="protein sequence ID" value="TYA71730.1"/>
    <property type="molecule type" value="Genomic_DNA"/>
</dbReference>
<comment type="similarity">
    <text evidence="8 9">Belongs to the TonB-dependent receptor family.</text>
</comment>
<dbReference type="InterPro" id="IPR012910">
    <property type="entry name" value="Plug_dom"/>
</dbReference>
<evidence type="ECO:0000256" key="9">
    <source>
        <dbReference type="RuleBase" id="RU003357"/>
    </source>
</evidence>